<dbReference type="SUPFAM" id="SSF52540">
    <property type="entry name" value="P-loop containing nucleoside triphosphate hydrolases"/>
    <property type="match status" value="1"/>
</dbReference>
<proteinExistence type="predicted"/>
<keyword evidence="3" id="KW-1185">Reference proteome</keyword>
<dbReference type="PANTHER" id="PTHR47691">
    <property type="entry name" value="REGULATOR-RELATED"/>
    <property type="match status" value="1"/>
</dbReference>
<dbReference type="PANTHER" id="PTHR47691:SF3">
    <property type="entry name" value="HTH-TYPE TRANSCRIPTIONAL REGULATOR RV0890C-RELATED"/>
    <property type="match status" value="1"/>
</dbReference>
<sequence length="840" mass="91134">MSVPSPQNMETAAAACDFIGRDDELDRIVTALLGPSRLVTLVGAGGIGKTRLAVEVTRRLRKARRAPVYWVRLSRLAKDSAPAAVADEVVRSVVDGDFSGRSAWRALIETLGAGQRARGPAPVLVVDNCEHLLDAAGDVICRLIAEVPGLTVLATSRETIGWIDEQRIVIPPLAHAHAVDLFRQRAALTGRPVADEHADLVDSICGQVHHHPLYIQLAAARLRYQPLPLILRDLGGTETDRRLHWSGGPRLGLDERHRGIRDVIAWSFDLCEPKEQLLFERMSVFAAGYDVHPDDADGRSTPDTGAELSAITAVCADDEPAGLLAREIEPLLERLVDRSLVLIHLDADLPRYSLLESCRVFAQQRLAERDAAAWARLTGRHLRHYRDRASAARAEWADGREAELLTWARAAWDNLLCAIDRSQAGGDGAAGLEIAIGLIALRVPFLRGSLRESRQLAERTLATVHAAGGGPVAARVSARAMIGWIALCQGLADEAERTLDECVAELDPDPETAARWRRQPTADAGFPAAVEYLWGSVLLLDAADVRALPVLTRARSKFTADGDRGGAIMAELFEALAAGFLGTAEQAIDITGRHLAGIGDPGPQWAKSWAELARAIALTAHGDAEEAASLIHAALSWQLDMRDRWGVLWAVHIRCWTLARMITDGTGGGRAARERAREIGWLGGGAAALRREMGVDLANLRPFATATDRALVIARKTLGDREFEVFLREGELLNPTTNEVARLALGTWSPQRIPADHPVRQHRPAPWQQLSAAEREVAVLAAAGWTNAAIATRRGSSSRTVDAQVAAVLHKLMIRSRAEILPLLPDADRARADRVAAVPR</sequence>
<dbReference type="InterPro" id="IPR016032">
    <property type="entry name" value="Sig_transdc_resp-reg_C-effctor"/>
</dbReference>
<reference evidence="2 3" key="1">
    <citation type="submission" date="2018-06" db="EMBL/GenBank/DDBJ databases">
        <authorList>
            <consortium name="Pathogen Informatics"/>
            <person name="Doyle S."/>
        </authorList>
    </citation>
    <scope>NUCLEOTIDE SEQUENCE [LARGE SCALE GENOMIC DNA]</scope>
    <source>
        <strain evidence="2 3">NCTC1934</strain>
    </source>
</reference>
<evidence type="ECO:0000313" key="2">
    <source>
        <dbReference type="EMBL" id="SUD48537.1"/>
    </source>
</evidence>
<dbReference type="Gene3D" id="3.40.50.300">
    <property type="entry name" value="P-loop containing nucleotide triphosphate hydrolases"/>
    <property type="match status" value="1"/>
</dbReference>
<protein>
    <submittedName>
        <fullName evidence="2">Predicted ATPase</fullName>
    </submittedName>
</protein>
<dbReference type="Pfam" id="PF00196">
    <property type="entry name" value="GerE"/>
    <property type="match status" value="1"/>
</dbReference>
<dbReference type="Gene3D" id="1.10.10.10">
    <property type="entry name" value="Winged helix-like DNA-binding domain superfamily/Winged helix DNA-binding domain"/>
    <property type="match status" value="1"/>
</dbReference>
<dbReference type="InterPro" id="IPR000792">
    <property type="entry name" value="Tscrpt_reg_LuxR_C"/>
</dbReference>
<accession>A0A379JJ02</accession>
<dbReference type="SUPFAM" id="SSF46894">
    <property type="entry name" value="C-terminal effector domain of the bipartite response regulators"/>
    <property type="match status" value="1"/>
</dbReference>
<dbReference type="InterPro" id="IPR027417">
    <property type="entry name" value="P-loop_NTPase"/>
</dbReference>
<dbReference type="STRING" id="1406858.GCA_000710895_04541"/>
<dbReference type="InterPro" id="IPR036388">
    <property type="entry name" value="WH-like_DNA-bd_sf"/>
</dbReference>
<dbReference type="InterPro" id="IPR041664">
    <property type="entry name" value="AAA_16"/>
</dbReference>
<dbReference type="SMART" id="SM00421">
    <property type="entry name" value="HTH_LUXR"/>
    <property type="match status" value="1"/>
</dbReference>
<evidence type="ECO:0000259" key="1">
    <source>
        <dbReference type="SMART" id="SM00421"/>
    </source>
</evidence>
<dbReference type="Pfam" id="PF13191">
    <property type="entry name" value="AAA_16"/>
    <property type="match status" value="1"/>
</dbReference>
<dbReference type="GO" id="GO:0006355">
    <property type="term" value="P:regulation of DNA-templated transcription"/>
    <property type="evidence" value="ECO:0007669"/>
    <property type="project" value="InterPro"/>
</dbReference>
<evidence type="ECO:0000313" key="3">
    <source>
        <dbReference type="Proteomes" id="UP000255467"/>
    </source>
</evidence>
<name>A0A379JJ02_9NOCA</name>
<dbReference type="OrthoDB" id="4492918at2"/>
<dbReference type="RefSeq" id="WP_147287218.1">
    <property type="nucleotide sequence ID" value="NZ_UGRY01000005.1"/>
</dbReference>
<dbReference type="AlphaFoldDB" id="A0A379JJ02"/>
<feature type="domain" description="HTH luxR-type" evidence="1">
    <location>
        <begin position="767"/>
        <end position="824"/>
    </location>
</feature>
<dbReference type="EMBL" id="UGRY01000005">
    <property type="protein sequence ID" value="SUD48537.1"/>
    <property type="molecule type" value="Genomic_DNA"/>
</dbReference>
<dbReference type="Proteomes" id="UP000255467">
    <property type="component" value="Unassembled WGS sequence"/>
</dbReference>
<gene>
    <name evidence="2" type="ORF">NCTC1934_05872</name>
</gene>
<dbReference type="GO" id="GO:0003677">
    <property type="term" value="F:DNA binding"/>
    <property type="evidence" value="ECO:0007669"/>
    <property type="project" value="InterPro"/>
</dbReference>
<organism evidence="2 3">
    <name type="scientific">Nocardia otitidiscaviarum</name>
    <dbReference type="NCBI Taxonomy" id="1823"/>
    <lineage>
        <taxon>Bacteria</taxon>
        <taxon>Bacillati</taxon>
        <taxon>Actinomycetota</taxon>
        <taxon>Actinomycetes</taxon>
        <taxon>Mycobacteriales</taxon>
        <taxon>Nocardiaceae</taxon>
        <taxon>Nocardia</taxon>
    </lineage>
</organism>